<dbReference type="Proteomes" id="UP000278807">
    <property type="component" value="Unassembled WGS sequence"/>
</dbReference>
<feature type="region of interest" description="Disordered" evidence="1">
    <location>
        <begin position="1"/>
        <end position="33"/>
    </location>
</feature>
<reference evidence="4" key="1">
    <citation type="submission" date="2017-02" db="UniProtKB">
        <authorList>
            <consortium name="WormBaseParasite"/>
        </authorList>
    </citation>
    <scope>IDENTIFICATION</scope>
</reference>
<reference evidence="2 3" key="2">
    <citation type="submission" date="2018-11" db="EMBL/GenBank/DDBJ databases">
        <authorList>
            <consortium name="Pathogen Informatics"/>
        </authorList>
    </citation>
    <scope>NUCLEOTIDE SEQUENCE [LARGE SCALE GENOMIC DNA]</scope>
</reference>
<keyword evidence="3" id="KW-1185">Reference proteome</keyword>
<organism evidence="4">
    <name type="scientific">Rodentolepis nana</name>
    <name type="common">Dwarf tapeworm</name>
    <name type="synonym">Hymenolepis nana</name>
    <dbReference type="NCBI Taxonomy" id="102285"/>
    <lineage>
        <taxon>Eukaryota</taxon>
        <taxon>Metazoa</taxon>
        <taxon>Spiralia</taxon>
        <taxon>Lophotrochozoa</taxon>
        <taxon>Platyhelminthes</taxon>
        <taxon>Cestoda</taxon>
        <taxon>Eucestoda</taxon>
        <taxon>Cyclophyllidea</taxon>
        <taxon>Hymenolepididae</taxon>
        <taxon>Rodentolepis</taxon>
    </lineage>
</organism>
<name>A0A0R3TAB3_RODNA</name>
<evidence type="ECO:0000256" key="1">
    <source>
        <dbReference type="SAM" id="MobiDB-lite"/>
    </source>
</evidence>
<protein>
    <submittedName>
        <fullName evidence="4">Collagen-like protein</fullName>
    </submittedName>
</protein>
<dbReference type="AlphaFoldDB" id="A0A0R3TAB3"/>
<evidence type="ECO:0000313" key="2">
    <source>
        <dbReference type="EMBL" id="VDN99859.1"/>
    </source>
</evidence>
<dbReference type="EMBL" id="UZAE01002567">
    <property type="protein sequence ID" value="VDN99859.1"/>
    <property type="molecule type" value="Genomic_DNA"/>
</dbReference>
<evidence type="ECO:0000313" key="4">
    <source>
        <dbReference type="WBParaSite" id="HNAJ_0000400201-mRNA-1"/>
    </source>
</evidence>
<dbReference type="WBParaSite" id="HNAJ_0000400201-mRNA-1">
    <property type="protein sequence ID" value="HNAJ_0000400201-mRNA-1"/>
    <property type="gene ID" value="HNAJ_0000400201"/>
</dbReference>
<feature type="compositionally biased region" description="Polar residues" evidence="1">
    <location>
        <begin position="18"/>
        <end position="27"/>
    </location>
</feature>
<gene>
    <name evidence="2" type="ORF">HNAJ_LOCUS4000</name>
</gene>
<proteinExistence type="predicted"/>
<evidence type="ECO:0000313" key="3">
    <source>
        <dbReference type="Proteomes" id="UP000278807"/>
    </source>
</evidence>
<accession>A0A0R3TAB3</accession>
<sequence>MPGGAGGAGFMPKGKPDANSNFPSQGPTIEEVD</sequence>